<gene>
    <name evidence="1" type="ORF">AB2B41_12645</name>
</gene>
<keyword evidence="2" id="KW-1185">Reference proteome</keyword>
<name>A0ABV3RNA9_9RHOB</name>
<evidence type="ECO:0000313" key="1">
    <source>
        <dbReference type="EMBL" id="MEW9920457.1"/>
    </source>
</evidence>
<organism evidence="1 2">
    <name type="scientific">Sulfitobacter sediminis</name>
    <dbReference type="NCBI Taxonomy" id="3234186"/>
    <lineage>
        <taxon>Bacteria</taxon>
        <taxon>Pseudomonadati</taxon>
        <taxon>Pseudomonadota</taxon>
        <taxon>Alphaproteobacteria</taxon>
        <taxon>Rhodobacterales</taxon>
        <taxon>Roseobacteraceae</taxon>
        <taxon>Sulfitobacter</taxon>
    </lineage>
</organism>
<comment type="caution">
    <text evidence="1">The sequence shown here is derived from an EMBL/GenBank/DDBJ whole genome shotgun (WGS) entry which is preliminary data.</text>
</comment>
<accession>A0ABV3RNA9</accession>
<proteinExistence type="predicted"/>
<dbReference type="Proteomes" id="UP001556098">
    <property type="component" value="Unassembled WGS sequence"/>
</dbReference>
<reference evidence="1 2" key="1">
    <citation type="submission" date="2024-07" db="EMBL/GenBank/DDBJ databases">
        <title>Marimonas sp.nov., isolated from tidal-flat sediment.</title>
        <authorList>
            <person name="Jayan J.N."/>
            <person name="Lee S.S."/>
        </authorList>
    </citation>
    <scope>NUCLEOTIDE SEQUENCE [LARGE SCALE GENOMIC DNA]</scope>
    <source>
        <strain evidence="1 2">MJW-29</strain>
    </source>
</reference>
<dbReference type="EMBL" id="JBFNXX010000008">
    <property type="protein sequence ID" value="MEW9920457.1"/>
    <property type="molecule type" value="Genomic_DNA"/>
</dbReference>
<sequence length="73" mass="8035">MQTYEFGQFLLAFDIDAVSSPTEIISDMTVLLLWIIADPPWHIDAVGGITSSKPTQANENLDVLHLASYLAKT</sequence>
<evidence type="ECO:0000313" key="2">
    <source>
        <dbReference type="Proteomes" id="UP001556098"/>
    </source>
</evidence>
<protein>
    <submittedName>
        <fullName evidence="1">Uncharacterized protein</fullName>
    </submittedName>
</protein>
<dbReference type="RefSeq" id="WP_367878158.1">
    <property type="nucleotide sequence ID" value="NZ_JBFNXX010000008.1"/>
</dbReference>